<name>A0A1H1C2Y1_9MICC</name>
<protein>
    <recommendedName>
        <fullName evidence="4">Lipoprotein</fullName>
    </recommendedName>
</protein>
<keyword evidence="3" id="KW-1185">Reference proteome</keyword>
<evidence type="ECO:0008006" key="4">
    <source>
        <dbReference type="Google" id="ProtNLM"/>
    </source>
</evidence>
<accession>A0A1H1C2Y1</accession>
<feature type="region of interest" description="Disordered" evidence="1">
    <location>
        <begin position="32"/>
        <end position="53"/>
    </location>
</feature>
<gene>
    <name evidence="2" type="ORF">SAMN04489742_1707</name>
</gene>
<organism evidence="2 3">
    <name type="scientific">Crystallibacter crystallopoietes</name>
    <dbReference type="NCBI Taxonomy" id="37928"/>
    <lineage>
        <taxon>Bacteria</taxon>
        <taxon>Bacillati</taxon>
        <taxon>Actinomycetota</taxon>
        <taxon>Actinomycetes</taxon>
        <taxon>Micrococcales</taxon>
        <taxon>Micrococcaceae</taxon>
        <taxon>Crystallibacter</taxon>
    </lineage>
</organism>
<dbReference type="STRING" id="37928.SAMN04489742_1707"/>
<reference evidence="2 3" key="1">
    <citation type="submission" date="2016-10" db="EMBL/GenBank/DDBJ databases">
        <authorList>
            <person name="de Groot N.N."/>
        </authorList>
    </citation>
    <scope>NUCLEOTIDE SEQUENCE [LARGE SCALE GENOMIC DNA]</scope>
    <source>
        <strain evidence="2 3">DSM 20117</strain>
    </source>
</reference>
<dbReference type="PROSITE" id="PS51257">
    <property type="entry name" value="PROKAR_LIPOPROTEIN"/>
    <property type="match status" value="1"/>
</dbReference>
<evidence type="ECO:0000313" key="2">
    <source>
        <dbReference type="EMBL" id="SDQ58479.1"/>
    </source>
</evidence>
<proteinExistence type="predicted"/>
<dbReference type="EMBL" id="FNKH01000002">
    <property type="protein sequence ID" value="SDQ58479.1"/>
    <property type="molecule type" value="Genomic_DNA"/>
</dbReference>
<evidence type="ECO:0000313" key="3">
    <source>
        <dbReference type="Proteomes" id="UP000181917"/>
    </source>
</evidence>
<evidence type="ECO:0000256" key="1">
    <source>
        <dbReference type="SAM" id="MobiDB-lite"/>
    </source>
</evidence>
<dbReference type="AlphaFoldDB" id="A0A1H1C2Y1"/>
<sequence>MKPLLLSIVGGVLLAGCGAPETEPAPTISVAPAASAKATPTPTPTPTRNANSRGQVIKDVGETAWTELPDGTKDLKLKVTSIKPIECDAPYAGKPNGIPLAVTMEIETSPEFQGALEVNGQPGMISFTPYYWKGYAANGTRMNTVESDITHNCLADETRKLPDYLGKGEKVEGVVILDVATKKGSVAFDPYGEPGWIWNYPSK</sequence>
<dbReference type="Proteomes" id="UP000181917">
    <property type="component" value="Unassembled WGS sequence"/>
</dbReference>